<evidence type="ECO:0000313" key="2">
    <source>
        <dbReference type="EMBL" id="KAL3685452.1"/>
    </source>
</evidence>
<proteinExistence type="predicted"/>
<dbReference type="EMBL" id="JBJQOH010000006">
    <property type="protein sequence ID" value="KAL3685452.1"/>
    <property type="molecule type" value="Genomic_DNA"/>
</dbReference>
<dbReference type="AlphaFoldDB" id="A0ABD3H4F6"/>
<sequence length="220" mass="23954">MAGPGGKDDVRKSVATSSSGAKKESIKPGDSVAKKASLRPGAPTVLLWPDWEANSRIGWQTNRSRYTLDPLVPPKAPAIMLWPDGKPILGSDGKPINPTTLTIVVGADGKSVVHGPDGKTFLLPDGKPLDPALLPPKEPPLKPYVGVPLPRFLIPPWENPPRNKWPNVPCFTSYTPVLMKALKLELPAQVEFQDGGWTRTMINLKKEYPKFVRVHLGPVK</sequence>
<dbReference type="Proteomes" id="UP001633002">
    <property type="component" value="Unassembled WGS sequence"/>
</dbReference>
<accession>A0ABD3H4F6</accession>
<gene>
    <name evidence="2" type="ORF">R1sor_003474</name>
</gene>
<keyword evidence="3" id="KW-1185">Reference proteome</keyword>
<organism evidence="2 3">
    <name type="scientific">Riccia sorocarpa</name>
    <dbReference type="NCBI Taxonomy" id="122646"/>
    <lineage>
        <taxon>Eukaryota</taxon>
        <taxon>Viridiplantae</taxon>
        <taxon>Streptophyta</taxon>
        <taxon>Embryophyta</taxon>
        <taxon>Marchantiophyta</taxon>
        <taxon>Marchantiopsida</taxon>
        <taxon>Marchantiidae</taxon>
        <taxon>Marchantiales</taxon>
        <taxon>Ricciaceae</taxon>
        <taxon>Riccia</taxon>
    </lineage>
</organism>
<evidence type="ECO:0000256" key="1">
    <source>
        <dbReference type="SAM" id="MobiDB-lite"/>
    </source>
</evidence>
<feature type="region of interest" description="Disordered" evidence="1">
    <location>
        <begin position="1"/>
        <end position="39"/>
    </location>
</feature>
<reference evidence="2 3" key="1">
    <citation type="submission" date="2024-09" db="EMBL/GenBank/DDBJ databases">
        <title>Chromosome-scale assembly of Riccia sorocarpa.</title>
        <authorList>
            <person name="Paukszto L."/>
        </authorList>
    </citation>
    <scope>NUCLEOTIDE SEQUENCE [LARGE SCALE GENOMIC DNA]</scope>
    <source>
        <strain evidence="2">LP-2024</strain>
        <tissue evidence="2">Aerial parts of the thallus</tissue>
    </source>
</reference>
<comment type="caution">
    <text evidence="2">The sequence shown here is derived from an EMBL/GenBank/DDBJ whole genome shotgun (WGS) entry which is preliminary data.</text>
</comment>
<protein>
    <submittedName>
        <fullName evidence="2">Uncharacterized protein</fullName>
    </submittedName>
</protein>
<name>A0ABD3H4F6_9MARC</name>
<evidence type="ECO:0000313" key="3">
    <source>
        <dbReference type="Proteomes" id="UP001633002"/>
    </source>
</evidence>
<feature type="compositionally biased region" description="Basic and acidic residues" evidence="1">
    <location>
        <begin position="1"/>
        <end position="12"/>
    </location>
</feature>